<proteinExistence type="predicted"/>
<dbReference type="OrthoDB" id="3542357at2"/>
<dbReference type="EMBL" id="VDFC01000065">
    <property type="protein sequence ID" value="KAA0924254.1"/>
    <property type="molecule type" value="Genomic_DNA"/>
</dbReference>
<keyword evidence="1" id="KW-1133">Transmembrane helix</keyword>
<keyword evidence="3" id="KW-1185">Reference proteome</keyword>
<accession>A0A5B0A3V1</accession>
<evidence type="ECO:0000313" key="3">
    <source>
        <dbReference type="Proteomes" id="UP000324965"/>
    </source>
</evidence>
<organism evidence="2 3">
    <name type="scientific">Streptomyces apricus</name>
    <dbReference type="NCBI Taxonomy" id="1828112"/>
    <lineage>
        <taxon>Bacteria</taxon>
        <taxon>Bacillati</taxon>
        <taxon>Actinomycetota</taxon>
        <taxon>Actinomycetes</taxon>
        <taxon>Kitasatosporales</taxon>
        <taxon>Streptomycetaceae</taxon>
        <taxon>Streptomyces</taxon>
    </lineage>
</organism>
<name>A0A5B0A3V1_9ACTN</name>
<reference evidence="2 3" key="1">
    <citation type="submission" date="2019-05" db="EMBL/GenBank/DDBJ databases">
        <authorList>
            <person name="Hariharan J."/>
            <person name="Choudoir M.J."/>
            <person name="Diebold P."/>
            <person name="Panke-Buisse K."/>
            <person name="Buckley D.H."/>
        </authorList>
    </citation>
    <scope>NUCLEOTIDE SEQUENCE [LARGE SCALE GENOMIC DNA]</scope>
    <source>
        <strain evidence="2 3">SUN51</strain>
    </source>
</reference>
<feature type="transmembrane region" description="Helical" evidence="1">
    <location>
        <begin position="31"/>
        <end position="52"/>
    </location>
</feature>
<evidence type="ECO:0000256" key="1">
    <source>
        <dbReference type="SAM" id="Phobius"/>
    </source>
</evidence>
<dbReference type="AlphaFoldDB" id="A0A5B0A3V1"/>
<protein>
    <submittedName>
        <fullName evidence="2">Uncharacterized protein</fullName>
    </submittedName>
</protein>
<evidence type="ECO:0000313" key="2">
    <source>
        <dbReference type="EMBL" id="KAA0924254.1"/>
    </source>
</evidence>
<gene>
    <name evidence="2" type="ORF">FGF04_33065</name>
</gene>
<comment type="caution">
    <text evidence="2">The sequence shown here is derived from an EMBL/GenBank/DDBJ whole genome shotgun (WGS) entry which is preliminary data.</text>
</comment>
<dbReference type="Proteomes" id="UP000324965">
    <property type="component" value="Unassembled WGS sequence"/>
</dbReference>
<keyword evidence="1" id="KW-0812">Transmembrane</keyword>
<sequence>MTGQELTAVVEMQERSGKECFMSADGGGTMLATITAITGLLGLIASLVFVAIQTRAMTEQVRMANNLNGTNAVDLCLNNVREIYFKMLEYPECGSTSMRMRRARLVRLSGNVSC</sequence>
<keyword evidence="1" id="KW-0472">Membrane</keyword>
<dbReference type="RefSeq" id="WP_149515080.1">
    <property type="nucleotide sequence ID" value="NZ_VDFC01000065.1"/>
</dbReference>